<feature type="signal peptide" evidence="9">
    <location>
        <begin position="1"/>
        <end position="23"/>
    </location>
</feature>
<feature type="chain" id="PRO_5017678167" evidence="9">
    <location>
        <begin position="24"/>
        <end position="922"/>
    </location>
</feature>
<evidence type="ECO:0000256" key="1">
    <source>
        <dbReference type="ARBA" id="ARBA00004571"/>
    </source>
</evidence>
<keyword evidence="3 8" id="KW-1134">Transmembrane beta strand</keyword>
<dbReference type="PANTHER" id="PTHR30069:SF29">
    <property type="entry name" value="HEMOGLOBIN AND HEMOGLOBIN-HAPTOGLOBIN-BINDING PROTEIN 1-RELATED"/>
    <property type="match status" value="1"/>
</dbReference>
<proteinExistence type="inferred from homology"/>
<keyword evidence="7 8" id="KW-0998">Cell outer membrane</keyword>
<name>A0A3B7R3Y4_9BACT</name>
<evidence type="ECO:0000259" key="10">
    <source>
        <dbReference type="Pfam" id="PF07715"/>
    </source>
</evidence>
<dbReference type="Proteomes" id="UP000262802">
    <property type="component" value="Chromosome"/>
</dbReference>
<gene>
    <name evidence="11" type="ORF">D3Y59_14295</name>
</gene>
<dbReference type="SUPFAM" id="SSF56935">
    <property type="entry name" value="Porins"/>
    <property type="match status" value="1"/>
</dbReference>
<evidence type="ECO:0000256" key="9">
    <source>
        <dbReference type="SAM" id="SignalP"/>
    </source>
</evidence>
<dbReference type="Gene3D" id="2.170.130.10">
    <property type="entry name" value="TonB-dependent receptor, plug domain"/>
    <property type="match status" value="1"/>
</dbReference>
<dbReference type="InterPro" id="IPR008969">
    <property type="entry name" value="CarboxyPept-like_regulatory"/>
</dbReference>
<evidence type="ECO:0000256" key="5">
    <source>
        <dbReference type="ARBA" id="ARBA00022729"/>
    </source>
</evidence>
<keyword evidence="4 8" id="KW-0812">Transmembrane</keyword>
<dbReference type="Pfam" id="PF13715">
    <property type="entry name" value="CarbopepD_reg_2"/>
    <property type="match status" value="1"/>
</dbReference>
<evidence type="ECO:0000313" key="12">
    <source>
        <dbReference type="Proteomes" id="UP000262802"/>
    </source>
</evidence>
<evidence type="ECO:0000256" key="8">
    <source>
        <dbReference type="PROSITE-ProRule" id="PRU01360"/>
    </source>
</evidence>
<keyword evidence="12" id="KW-1185">Reference proteome</keyword>
<comment type="similarity">
    <text evidence="8">Belongs to the TonB-dependent receptor family.</text>
</comment>
<evidence type="ECO:0000256" key="3">
    <source>
        <dbReference type="ARBA" id="ARBA00022452"/>
    </source>
</evidence>
<dbReference type="InterPro" id="IPR012910">
    <property type="entry name" value="Plug_dom"/>
</dbReference>
<dbReference type="RefSeq" id="WP_119445654.1">
    <property type="nucleotide sequence ID" value="NZ_CP032317.1"/>
</dbReference>
<dbReference type="Gene3D" id="2.60.40.1120">
    <property type="entry name" value="Carboxypeptidase-like, regulatory domain"/>
    <property type="match status" value="1"/>
</dbReference>
<keyword evidence="2 8" id="KW-0813">Transport</keyword>
<dbReference type="InterPro" id="IPR036942">
    <property type="entry name" value="Beta-barrel_TonB_sf"/>
</dbReference>
<dbReference type="PROSITE" id="PS52016">
    <property type="entry name" value="TONB_DEPENDENT_REC_3"/>
    <property type="match status" value="1"/>
</dbReference>
<dbReference type="GO" id="GO:0044718">
    <property type="term" value="P:siderophore transmembrane transport"/>
    <property type="evidence" value="ECO:0007669"/>
    <property type="project" value="TreeGrafter"/>
</dbReference>
<keyword evidence="5 9" id="KW-0732">Signal</keyword>
<comment type="subcellular location">
    <subcellularLocation>
        <location evidence="1 8">Cell outer membrane</location>
        <topology evidence="1 8">Multi-pass membrane protein</topology>
    </subcellularLocation>
</comment>
<organism evidence="11 12">
    <name type="scientific">Hymenobacter oligotrophus</name>
    <dbReference type="NCBI Taxonomy" id="2319843"/>
    <lineage>
        <taxon>Bacteria</taxon>
        <taxon>Pseudomonadati</taxon>
        <taxon>Bacteroidota</taxon>
        <taxon>Cytophagia</taxon>
        <taxon>Cytophagales</taxon>
        <taxon>Hymenobacteraceae</taxon>
        <taxon>Hymenobacter</taxon>
    </lineage>
</organism>
<sequence length="922" mass="101046">MKYCYPLMLSGLLLTQATPVAMAQTDNPAGNKGPAAQPPRSAADNALQALGGVVRTDEGMPLPGATVFVKGTFIGTSTDQFGKFRLEAPFGSQPVVLVVSYVGYQTQELELRLPDNQLSVGLSASPQQLNETVVSASRVEEQIMRAPVTVEKITGRQIERVSTPEILAGLGQFKGVDVNSASMLFTSISTRGFNTAKSERVIQLYDYADSQLPSLNLSPGNLVGIPEVDMESIEIVHGPASALYGANAFNGVVLFNSKDPFVYEGLTMRLRGGQRNFLDGQLRYARRITDKLAFKVTGSYLTANDWIARNYEANATSANAEGSPLGYDAVNRYGDLSYTFTPQQQLPGGTSPELYGRRLYAPGYTEQELIADDNKTRSYRVEGTLAYLLRDDLKLTLSARRAAGTATYQNLSRFRIKDLGINQYRLELKSSKGFLRAYTTKDFSGDSYELNLLGSFLTVAPAQEGATVSYADQYIGTYNAVYKQARGANRTVEQALAMAQAEAARTMLKSTDPRFATLRQQLIGNDDPVNRGAKMNLDSYLHDVSGQRQFKLAEATQLTVGAAYRAYRLGSGGRIFADTPGNRVRNHEYGAYAQATQTLLDDHLKLAAAVRVDEFKNFKAAVSPRVSAVYSFGAEKQHSFRSSFGSAFRSPAQLEQYTQVDIIGRVYQGNIGNGYQGYSLVNSQGQPLGTAPLSTFELNVKPLGLERVNTLEVGYKGVILPKLYADVNFYTSRYNDFIGATYFVGNTDGTRPTQQQLQTAQRANFGPGQPTRYLFVYNNNEQEVHTRGGAVGLTYYAAQALHLSANYSLNVLDRDNLPQGFVTFFNTPKHKYNVGAEGQVGQHFHYNVNYRWVERHLQEMPFATGTVSDYSTLDASAGYTLPKLGTTLQLGASNLLNNNNVQVYGGPGIGRLAYLGLLIELK</sequence>
<evidence type="ECO:0000256" key="4">
    <source>
        <dbReference type="ARBA" id="ARBA00022692"/>
    </source>
</evidence>
<accession>A0A3B7R3Y4</accession>
<dbReference type="PANTHER" id="PTHR30069">
    <property type="entry name" value="TONB-DEPENDENT OUTER MEMBRANE RECEPTOR"/>
    <property type="match status" value="1"/>
</dbReference>
<evidence type="ECO:0000313" key="11">
    <source>
        <dbReference type="EMBL" id="AYA38103.1"/>
    </source>
</evidence>
<dbReference type="InterPro" id="IPR039426">
    <property type="entry name" value="TonB-dep_rcpt-like"/>
</dbReference>
<keyword evidence="11" id="KW-0675">Receptor</keyword>
<dbReference type="AlphaFoldDB" id="A0A3B7R3Y4"/>
<dbReference type="GO" id="GO:0015344">
    <property type="term" value="F:siderophore uptake transmembrane transporter activity"/>
    <property type="evidence" value="ECO:0007669"/>
    <property type="project" value="TreeGrafter"/>
</dbReference>
<evidence type="ECO:0000256" key="6">
    <source>
        <dbReference type="ARBA" id="ARBA00023136"/>
    </source>
</evidence>
<dbReference type="KEGG" id="hyh:D3Y59_14295"/>
<feature type="domain" description="TonB-dependent receptor plug" evidence="10">
    <location>
        <begin position="144"/>
        <end position="252"/>
    </location>
</feature>
<protein>
    <submittedName>
        <fullName evidence="11">TonB-dependent receptor</fullName>
    </submittedName>
</protein>
<dbReference type="OrthoDB" id="1109208at2"/>
<dbReference type="EMBL" id="CP032317">
    <property type="protein sequence ID" value="AYA38103.1"/>
    <property type="molecule type" value="Genomic_DNA"/>
</dbReference>
<dbReference type="GO" id="GO:0009279">
    <property type="term" value="C:cell outer membrane"/>
    <property type="evidence" value="ECO:0007669"/>
    <property type="project" value="UniProtKB-SubCell"/>
</dbReference>
<dbReference type="SUPFAM" id="SSF49464">
    <property type="entry name" value="Carboxypeptidase regulatory domain-like"/>
    <property type="match status" value="1"/>
</dbReference>
<evidence type="ECO:0000256" key="2">
    <source>
        <dbReference type="ARBA" id="ARBA00022448"/>
    </source>
</evidence>
<keyword evidence="6 8" id="KW-0472">Membrane</keyword>
<evidence type="ECO:0000256" key="7">
    <source>
        <dbReference type="ARBA" id="ARBA00023237"/>
    </source>
</evidence>
<reference evidence="11 12" key="1">
    <citation type="submission" date="2018-09" db="EMBL/GenBank/DDBJ databases">
        <title>Hymenobacter medium sp. nov., isolated from R2A medium.</title>
        <authorList>
            <person name="Yingchao G."/>
        </authorList>
    </citation>
    <scope>NUCLEOTIDE SEQUENCE [LARGE SCALE GENOMIC DNA]</scope>
    <source>
        <strain evidence="12">sh-6</strain>
    </source>
</reference>
<dbReference type="Pfam" id="PF07715">
    <property type="entry name" value="Plug"/>
    <property type="match status" value="1"/>
</dbReference>
<dbReference type="InterPro" id="IPR037066">
    <property type="entry name" value="Plug_dom_sf"/>
</dbReference>
<dbReference type="Gene3D" id="2.40.170.20">
    <property type="entry name" value="TonB-dependent receptor, beta-barrel domain"/>
    <property type="match status" value="1"/>
</dbReference>